<evidence type="ECO:0000313" key="3">
    <source>
        <dbReference type="Proteomes" id="UP000676853"/>
    </source>
</evidence>
<protein>
    <submittedName>
        <fullName evidence="2">Uncharacterized protein</fullName>
    </submittedName>
</protein>
<feature type="compositionally biased region" description="Pro residues" evidence="1">
    <location>
        <begin position="141"/>
        <end position="158"/>
    </location>
</feature>
<reference evidence="2 3" key="1">
    <citation type="submission" date="2021-04" db="EMBL/GenBank/DDBJ databases">
        <title>Whole genome sequence analysis of a thiophenic sulfur metabolizing bacteria.</title>
        <authorList>
            <person name="Akhtar N."/>
            <person name="Akram J."/>
            <person name="Aslam A."/>
        </authorList>
    </citation>
    <scope>NUCLEOTIDE SEQUENCE [LARGE SCALE GENOMIC DNA]</scope>
    <source>
        <strain evidence="2 3">3OW</strain>
    </source>
</reference>
<dbReference type="Proteomes" id="UP000676853">
    <property type="component" value="Unassembled WGS sequence"/>
</dbReference>
<evidence type="ECO:0000313" key="2">
    <source>
        <dbReference type="EMBL" id="MBS4102764.1"/>
    </source>
</evidence>
<proteinExistence type="predicted"/>
<feature type="compositionally biased region" description="Low complexity" evidence="1">
    <location>
        <begin position="159"/>
        <end position="190"/>
    </location>
</feature>
<comment type="caution">
    <text evidence="2">The sequence shown here is derived from an EMBL/GenBank/DDBJ whole genome shotgun (WGS) entry which is preliminary data.</text>
</comment>
<dbReference type="RefSeq" id="WP_212554328.1">
    <property type="nucleotide sequence ID" value="NZ_JAGXOE010000041.1"/>
</dbReference>
<dbReference type="EMBL" id="JAGXOE010000041">
    <property type="protein sequence ID" value="MBS4102764.1"/>
    <property type="molecule type" value="Genomic_DNA"/>
</dbReference>
<evidence type="ECO:0000256" key="1">
    <source>
        <dbReference type="SAM" id="MobiDB-lite"/>
    </source>
</evidence>
<organism evidence="2 3">
    <name type="scientific">Tsukamurella paurometabola</name>
    <name type="common">Corynebacterium paurometabolum</name>
    <dbReference type="NCBI Taxonomy" id="2061"/>
    <lineage>
        <taxon>Bacteria</taxon>
        <taxon>Bacillati</taxon>
        <taxon>Actinomycetota</taxon>
        <taxon>Actinomycetes</taxon>
        <taxon>Mycobacteriales</taxon>
        <taxon>Tsukamurellaceae</taxon>
        <taxon>Tsukamurella</taxon>
    </lineage>
</organism>
<feature type="region of interest" description="Disordered" evidence="1">
    <location>
        <begin position="136"/>
        <end position="224"/>
    </location>
</feature>
<keyword evidence="3" id="KW-1185">Reference proteome</keyword>
<gene>
    <name evidence="2" type="ORF">KFZ73_16155</name>
</gene>
<accession>A0ABS5NEP7</accession>
<name>A0ABS5NEP7_TSUPA</name>
<sequence>MDILIGIGFIAAVFVVGGWWGQKESKRIKAERAAAQLEAERAAARPYWQSPRPADPAAAEAQETSLERAVDAAGLEQVMYTTPMKVTRTEQALALETTDPDTYYDWLCTVSLWVSNQGYIAERMRRVEALRRGDETTAFAPSPPGPVVPPDLATPPAPRRGTAPSSSGPSAPSAPSAPTAPGTPKGTDTGQGQFDPKDRGPNQDQFAAKEFNPKDLMPDADGFL</sequence>